<dbReference type="PANTHER" id="PTHR47371">
    <property type="entry name" value="LIPOTEICHOIC ACID SYNTHASE"/>
    <property type="match status" value="1"/>
</dbReference>
<protein>
    <submittedName>
        <fullName evidence="9">LTA synthase family protein</fullName>
    </submittedName>
</protein>
<organism evidence="9 10">
    <name type="scientific">Carnobacterium antarcticum</name>
    <dbReference type="NCBI Taxonomy" id="2126436"/>
    <lineage>
        <taxon>Bacteria</taxon>
        <taxon>Bacillati</taxon>
        <taxon>Bacillota</taxon>
        <taxon>Bacilli</taxon>
        <taxon>Lactobacillales</taxon>
        <taxon>Carnobacteriaceae</taxon>
        <taxon>Carnobacterium</taxon>
    </lineage>
</organism>
<gene>
    <name evidence="9" type="ORF">ACFSBK_04825</name>
</gene>
<dbReference type="Gene3D" id="3.40.720.10">
    <property type="entry name" value="Alkaline Phosphatase, subunit A"/>
    <property type="match status" value="1"/>
</dbReference>
<evidence type="ECO:0000256" key="5">
    <source>
        <dbReference type="ARBA" id="ARBA00022989"/>
    </source>
</evidence>
<dbReference type="SUPFAM" id="SSF53649">
    <property type="entry name" value="Alkaline phosphatase-like"/>
    <property type="match status" value="1"/>
</dbReference>
<keyword evidence="4 7" id="KW-0812">Transmembrane</keyword>
<evidence type="ECO:0000256" key="2">
    <source>
        <dbReference type="ARBA" id="ARBA00004936"/>
    </source>
</evidence>
<dbReference type="Proteomes" id="UP001597285">
    <property type="component" value="Unassembled WGS sequence"/>
</dbReference>
<feature type="transmembrane region" description="Helical" evidence="7">
    <location>
        <begin position="179"/>
        <end position="196"/>
    </location>
</feature>
<dbReference type="InterPro" id="IPR050448">
    <property type="entry name" value="OpgB/LTA_synthase_biosynth"/>
</dbReference>
<keyword evidence="10" id="KW-1185">Reference proteome</keyword>
<accession>A0ABW4NLA8</accession>
<dbReference type="EMBL" id="JBHUFF010000009">
    <property type="protein sequence ID" value="MFD1799184.1"/>
    <property type="molecule type" value="Genomic_DNA"/>
</dbReference>
<feature type="transmembrane region" description="Helical" evidence="7">
    <location>
        <begin position="20"/>
        <end position="42"/>
    </location>
</feature>
<sequence length="631" mass="72228">MKKNYNNYFEIDTKTLTFNLLSYLLRILLMSVGIALLGNYIVQIFFENYNIETVNAFVEIRTRLFLFNAVIIFIIQIWFTSLLGNILVSSLMTLLLSVLFGFTNGQKALFRSEPLFPSDLLMVKDLPFMINSLEESSAKLLFSLLISILVLLIVVIVGIKKWRKSHPIKFKQSKRAVRLLLFVFSSIGLIQLLSFHNPGNPFKEGFVEVGYAEWQPHSQIYNAQRNGPIAAFLYTMSGDVVAKPEDYSQEYIKRIVDKYNGRADETNLTRPESMEDINIIYVMSESFSDPMKIKELEVENDPIPFTRSMMEDYSGGSILSQGYGGGTANIEFEALTGLSLETMLPGMTTPYTQLASKMNKIPTMLSFLPEDYYYKTAIHPHHTQMYRRTEVYENMGFDEFLYNETMAHTDKIENNPFISDGAAYQEVIEQMEKTDKTDFIHLVTMQNHGPYSGFYSEIKNSVSGDTDLAEVSGYIQGLTYSDQAMEEWIAKLEQFPEKIVVLFWGDHLPSSYGDTIINKNSLVTKYETPLFIYSNYTEVQKDLGIISPVFFMNEIFEATNSKISGYHSLLGALQEQLPAFEKGIYVDGQKNEVVQTRAELPTETQEILYEYEAIMYDITSGMNYSKQLGFY</sequence>
<evidence type="ECO:0000256" key="4">
    <source>
        <dbReference type="ARBA" id="ARBA00022692"/>
    </source>
</evidence>
<evidence type="ECO:0000313" key="9">
    <source>
        <dbReference type="EMBL" id="MFD1799184.1"/>
    </source>
</evidence>
<dbReference type="Pfam" id="PF00884">
    <property type="entry name" value="Sulfatase"/>
    <property type="match status" value="1"/>
</dbReference>
<feature type="transmembrane region" description="Helical" evidence="7">
    <location>
        <begin position="140"/>
        <end position="159"/>
    </location>
</feature>
<name>A0ABW4NLA8_9LACT</name>
<dbReference type="InterPro" id="IPR000917">
    <property type="entry name" value="Sulfatase_N"/>
</dbReference>
<feature type="transmembrane region" description="Helical" evidence="7">
    <location>
        <begin position="86"/>
        <end position="103"/>
    </location>
</feature>
<evidence type="ECO:0000313" key="10">
    <source>
        <dbReference type="Proteomes" id="UP001597285"/>
    </source>
</evidence>
<evidence type="ECO:0000259" key="8">
    <source>
        <dbReference type="Pfam" id="PF00884"/>
    </source>
</evidence>
<comment type="pathway">
    <text evidence="2">Cell wall biogenesis; lipoteichoic acid biosynthesis.</text>
</comment>
<dbReference type="CDD" id="cd16015">
    <property type="entry name" value="LTA_synthase"/>
    <property type="match status" value="1"/>
</dbReference>
<comment type="subcellular location">
    <subcellularLocation>
        <location evidence="1">Cell membrane</location>
        <topology evidence="1">Multi-pass membrane protein</topology>
    </subcellularLocation>
</comment>
<dbReference type="PANTHER" id="PTHR47371:SF3">
    <property type="entry name" value="PHOSPHOGLYCEROL TRANSFERASE I"/>
    <property type="match status" value="1"/>
</dbReference>
<evidence type="ECO:0000256" key="7">
    <source>
        <dbReference type="SAM" id="Phobius"/>
    </source>
</evidence>
<feature type="domain" description="Sulfatase N-terminal" evidence="8">
    <location>
        <begin position="278"/>
        <end position="560"/>
    </location>
</feature>
<comment type="caution">
    <text evidence="9">The sequence shown here is derived from an EMBL/GenBank/DDBJ whole genome shotgun (WGS) entry which is preliminary data.</text>
</comment>
<evidence type="ECO:0000256" key="6">
    <source>
        <dbReference type="ARBA" id="ARBA00023136"/>
    </source>
</evidence>
<dbReference type="InterPro" id="IPR017850">
    <property type="entry name" value="Alkaline_phosphatase_core_sf"/>
</dbReference>
<keyword evidence="3" id="KW-1003">Cell membrane</keyword>
<evidence type="ECO:0000256" key="3">
    <source>
        <dbReference type="ARBA" id="ARBA00022475"/>
    </source>
</evidence>
<proteinExistence type="predicted"/>
<feature type="transmembrane region" description="Helical" evidence="7">
    <location>
        <begin position="62"/>
        <end position="79"/>
    </location>
</feature>
<evidence type="ECO:0000256" key="1">
    <source>
        <dbReference type="ARBA" id="ARBA00004651"/>
    </source>
</evidence>
<keyword evidence="6 7" id="KW-0472">Membrane</keyword>
<dbReference type="RefSeq" id="WP_058918876.1">
    <property type="nucleotide sequence ID" value="NZ_JBHSQC010000004.1"/>
</dbReference>
<reference evidence="10" key="1">
    <citation type="journal article" date="2019" name="Int. J. Syst. Evol. Microbiol.">
        <title>The Global Catalogue of Microorganisms (GCM) 10K type strain sequencing project: providing services to taxonomists for standard genome sequencing and annotation.</title>
        <authorList>
            <consortium name="The Broad Institute Genomics Platform"/>
            <consortium name="The Broad Institute Genome Sequencing Center for Infectious Disease"/>
            <person name="Wu L."/>
            <person name="Ma J."/>
        </authorList>
    </citation>
    <scope>NUCLEOTIDE SEQUENCE [LARGE SCALE GENOMIC DNA]</scope>
    <source>
        <strain evidence="10">KCTC 42143</strain>
    </source>
</reference>
<keyword evidence="5 7" id="KW-1133">Transmembrane helix</keyword>